<dbReference type="InterPro" id="IPR052544">
    <property type="entry name" value="Bacteriocin_Proc_Enz"/>
</dbReference>
<dbReference type="InterPro" id="IPR000415">
    <property type="entry name" value="Nitroreductase-like"/>
</dbReference>
<dbReference type="PANTHER" id="PTHR43745:SF2">
    <property type="entry name" value="NITROREDUCTASE MJ1384-RELATED"/>
    <property type="match status" value="1"/>
</dbReference>
<name>A0A9D1SS02_9CLOT</name>
<evidence type="ECO:0000313" key="2">
    <source>
        <dbReference type="EMBL" id="HIU93220.1"/>
    </source>
</evidence>
<dbReference type="Gene3D" id="3.40.109.10">
    <property type="entry name" value="NADH Oxidase"/>
    <property type="match status" value="1"/>
</dbReference>
<accession>A0A9D1SS02</accession>
<dbReference type="InterPro" id="IPR029479">
    <property type="entry name" value="Nitroreductase"/>
</dbReference>
<dbReference type="Proteomes" id="UP000886748">
    <property type="component" value="Unassembled WGS sequence"/>
</dbReference>
<dbReference type="EMBL" id="DVOD01000063">
    <property type="protein sequence ID" value="HIU93220.1"/>
    <property type="molecule type" value="Genomic_DNA"/>
</dbReference>
<evidence type="ECO:0000313" key="3">
    <source>
        <dbReference type="Proteomes" id="UP000886748"/>
    </source>
</evidence>
<protein>
    <submittedName>
        <fullName evidence="2">Nitroreductase family protein</fullName>
    </submittedName>
</protein>
<proteinExistence type="predicted"/>
<feature type="domain" description="Nitroreductase" evidence="1">
    <location>
        <begin position="50"/>
        <end position="203"/>
    </location>
</feature>
<sequence>MRNFKRLMVSLCVLAGIIGAGNGVFAKVVLDDIKLPEPVITGGMPLMEALKNRHSSTKFTKQEIPIQTLSNLLWAANGINRPDGKKTTPSALNAQVITIYAALPDGLYKYNPQMHTLEAFSKEDIRPIVGTKAPLILLYVANLARQSKYLASVDCGFIGQNVYLYSAANNLNTIFLYGVNSSALNYKLDLNLGEEVLFAQVVGFAPEK</sequence>
<dbReference type="AlphaFoldDB" id="A0A9D1SS02"/>
<dbReference type="SUPFAM" id="SSF55469">
    <property type="entry name" value="FMN-dependent nitroreductase-like"/>
    <property type="match status" value="1"/>
</dbReference>
<dbReference type="PANTHER" id="PTHR43745">
    <property type="entry name" value="NITROREDUCTASE MJ1384-RELATED"/>
    <property type="match status" value="1"/>
</dbReference>
<evidence type="ECO:0000259" key="1">
    <source>
        <dbReference type="Pfam" id="PF00881"/>
    </source>
</evidence>
<reference evidence="2" key="1">
    <citation type="submission" date="2020-10" db="EMBL/GenBank/DDBJ databases">
        <authorList>
            <person name="Gilroy R."/>
        </authorList>
    </citation>
    <scope>NUCLEOTIDE SEQUENCE</scope>
    <source>
        <strain evidence="2">CHK154-7741</strain>
    </source>
</reference>
<dbReference type="Pfam" id="PF00881">
    <property type="entry name" value="Nitroreductase"/>
    <property type="match status" value="1"/>
</dbReference>
<gene>
    <name evidence="2" type="ORF">IAD26_08830</name>
</gene>
<reference evidence="2" key="2">
    <citation type="journal article" date="2021" name="PeerJ">
        <title>Extensive microbial diversity within the chicken gut microbiome revealed by metagenomics and culture.</title>
        <authorList>
            <person name="Gilroy R."/>
            <person name="Ravi A."/>
            <person name="Getino M."/>
            <person name="Pursley I."/>
            <person name="Horton D.L."/>
            <person name="Alikhan N.F."/>
            <person name="Baker D."/>
            <person name="Gharbi K."/>
            <person name="Hall N."/>
            <person name="Watson M."/>
            <person name="Adriaenssens E.M."/>
            <person name="Foster-Nyarko E."/>
            <person name="Jarju S."/>
            <person name="Secka A."/>
            <person name="Antonio M."/>
            <person name="Oren A."/>
            <person name="Chaudhuri R.R."/>
            <person name="La Ragione R."/>
            <person name="Hildebrand F."/>
            <person name="Pallen M.J."/>
        </authorList>
    </citation>
    <scope>NUCLEOTIDE SEQUENCE</scope>
    <source>
        <strain evidence="2">CHK154-7741</strain>
    </source>
</reference>
<organism evidence="2 3">
    <name type="scientific">Candidatus Limenecus avicola</name>
    <dbReference type="NCBI Taxonomy" id="2840847"/>
    <lineage>
        <taxon>Bacteria</taxon>
        <taxon>Bacillati</taxon>
        <taxon>Bacillota</taxon>
        <taxon>Clostridia</taxon>
        <taxon>Eubacteriales</taxon>
        <taxon>Clostridiaceae</taxon>
        <taxon>Clostridiaceae incertae sedis</taxon>
        <taxon>Candidatus Limenecus</taxon>
    </lineage>
</organism>
<comment type="caution">
    <text evidence="2">The sequence shown here is derived from an EMBL/GenBank/DDBJ whole genome shotgun (WGS) entry which is preliminary data.</text>
</comment>
<dbReference type="GO" id="GO:0016491">
    <property type="term" value="F:oxidoreductase activity"/>
    <property type="evidence" value="ECO:0007669"/>
    <property type="project" value="InterPro"/>
</dbReference>